<organism evidence="5 6">
    <name type="scientific">Undibacterium umbellatum</name>
    <dbReference type="NCBI Taxonomy" id="2762300"/>
    <lineage>
        <taxon>Bacteria</taxon>
        <taxon>Pseudomonadati</taxon>
        <taxon>Pseudomonadota</taxon>
        <taxon>Betaproteobacteria</taxon>
        <taxon>Burkholderiales</taxon>
        <taxon>Oxalobacteraceae</taxon>
        <taxon>Undibacterium</taxon>
    </lineage>
</organism>
<feature type="repeat" description="ANK" evidence="3">
    <location>
        <begin position="124"/>
        <end position="152"/>
    </location>
</feature>
<evidence type="ECO:0000313" key="6">
    <source>
        <dbReference type="Proteomes" id="UP000646911"/>
    </source>
</evidence>
<sequence>MKLFLQMLILTCLILGGGSTTWASSLPRYPEDDWEALSKILNDKTIPVTWKDSHGNSIVDFHMKYGSEDTAVNYLKRATLQELSLIKAGDLLNAAAWYGSQQIVQVLLNRGVSPNPKMPFISAPLMSASSRGNLEIMRMLIRAKADVMARSKYGRDALFIALEMGQFRALNLLLDNGVNLEWYKKSGNNGAIIFTAINGKSKDVVNLLLRNGFNPNVFNELDETPLVHAIRRNAGINIIVLLLNSGADECLPTRDGKLPREVVAELSDIEEPWKREYVHIFKKECQIKPE</sequence>
<gene>
    <name evidence="5" type="ORF">H8L47_23755</name>
</gene>
<evidence type="ECO:0000256" key="2">
    <source>
        <dbReference type="ARBA" id="ARBA00023043"/>
    </source>
</evidence>
<dbReference type="InterPro" id="IPR051631">
    <property type="entry name" value="Ankyrin-KH/SAM_domain"/>
</dbReference>
<reference evidence="5 6" key="1">
    <citation type="submission" date="2020-08" db="EMBL/GenBank/DDBJ databases">
        <title>Novel species isolated from subtropical streams in China.</title>
        <authorList>
            <person name="Lu H."/>
        </authorList>
    </citation>
    <scope>NUCLEOTIDE SEQUENCE [LARGE SCALE GENOMIC DNA]</scope>
    <source>
        <strain evidence="5 6">NL8W</strain>
    </source>
</reference>
<name>A0ABR6ZFT7_9BURK</name>
<feature type="signal peptide" evidence="4">
    <location>
        <begin position="1"/>
        <end position="23"/>
    </location>
</feature>
<dbReference type="EMBL" id="JACOFX010000017">
    <property type="protein sequence ID" value="MBC3910587.1"/>
    <property type="molecule type" value="Genomic_DNA"/>
</dbReference>
<dbReference type="SUPFAM" id="SSF48403">
    <property type="entry name" value="Ankyrin repeat"/>
    <property type="match status" value="1"/>
</dbReference>
<evidence type="ECO:0000313" key="5">
    <source>
        <dbReference type="EMBL" id="MBC3910587.1"/>
    </source>
</evidence>
<dbReference type="Gene3D" id="1.25.40.20">
    <property type="entry name" value="Ankyrin repeat-containing domain"/>
    <property type="match status" value="1"/>
</dbReference>
<dbReference type="Pfam" id="PF12796">
    <property type="entry name" value="Ank_2"/>
    <property type="match status" value="1"/>
</dbReference>
<protein>
    <submittedName>
        <fullName evidence="5">Ankyrin repeat domain-containing protein</fullName>
    </submittedName>
</protein>
<dbReference type="InterPro" id="IPR036770">
    <property type="entry name" value="Ankyrin_rpt-contain_sf"/>
</dbReference>
<comment type="caution">
    <text evidence="5">The sequence shown here is derived from an EMBL/GenBank/DDBJ whole genome shotgun (WGS) entry which is preliminary data.</text>
</comment>
<feature type="repeat" description="ANK" evidence="3">
    <location>
        <begin position="153"/>
        <end position="185"/>
    </location>
</feature>
<dbReference type="InterPro" id="IPR002110">
    <property type="entry name" value="Ankyrin_rpt"/>
</dbReference>
<dbReference type="PANTHER" id="PTHR23206">
    <property type="entry name" value="MASK PROTEIN"/>
    <property type="match status" value="1"/>
</dbReference>
<dbReference type="SMART" id="SM00248">
    <property type="entry name" value="ANK"/>
    <property type="match status" value="5"/>
</dbReference>
<proteinExistence type="predicted"/>
<evidence type="ECO:0000256" key="4">
    <source>
        <dbReference type="SAM" id="SignalP"/>
    </source>
</evidence>
<feature type="chain" id="PRO_5047131067" evidence="4">
    <location>
        <begin position="24"/>
        <end position="290"/>
    </location>
</feature>
<keyword evidence="6" id="KW-1185">Reference proteome</keyword>
<dbReference type="RefSeq" id="WP_186956105.1">
    <property type="nucleotide sequence ID" value="NZ_JACOFX010000017.1"/>
</dbReference>
<accession>A0ABR6ZFT7</accession>
<evidence type="ECO:0000256" key="3">
    <source>
        <dbReference type="PROSITE-ProRule" id="PRU00023"/>
    </source>
</evidence>
<dbReference type="Proteomes" id="UP000646911">
    <property type="component" value="Unassembled WGS sequence"/>
</dbReference>
<keyword evidence="4" id="KW-0732">Signal</keyword>
<evidence type="ECO:0000256" key="1">
    <source>
        <dbReference type="ARBA" id="ARBA00022737"/>
    </source>
</evidence>
<dbReference type="PANTHER" id="PTHR23206:SF8">
    <property type="entry name" value="ANKYRIN REPEAT AND KH DOMAIN-CONTAINING 1"/>
    <property type="match status" value="1"/>
</dbReference>
<keyword evidence="2 3" id="KW-0040">ANK repeat</keyword>
<dbReference type="PROSITE" id="PS50088">
    <property type="entry name" value="ANK_REPEAT"/>
    <property type="match status" value="2"/>
</dbReference>
<keyword evidence="1" id="KW-0677">Repeat</keyword>